<evidence type="ECO:0000256" key="1">
    <source>
        <dbReference type="SAM" id="Phobius"/>
    </source>
</evidence>
<sequence length="91" mass="10385">MTMMKNSTHLIFQILLLSQETTIVYKNCKLLTSPFLLASPPVLVFKRIIIIIIVAPPILILGSFLVAKINNLHNNARKRRWVPITVALFFL</sequence>
<keyword evidence="1" id="KW-0812">Transmembrane</keyword>
<keyword evidence="3" id="KW-1185">Reference proteome</keyword>
<reference evidence="2" key="1">
    <citation type="journal article" date="2023" name="Mol. Ecol. Resour.">
        <title>Chromosome-level genome assembly of a triploid poplar Populus alba 'Berolinensis'.</title>
        <authorList>
            <person name="Chen S."/>
            <person name="Yu Y."/>
            <person name="Wang X."/>
            <person name="Wang S."/>
            <person name="Zhang T."/>
            <person name="Zhou Y."/>
            <person name="He R."/>
            <person name="Meng N."/>
            <person name="Wang Y."/>
            <person name="Liu W."/>
            <person name="Liu Z."/>
            <person name="Liu J."/>
            <person name="Guo Q."/>
            <person name="Huang H."/>
            <person name="Sederoff R.R."/>
            <person name="Wang G."/>
            <person name="Qu G."/>
            <person name="Chen S."/>
        </authorList>
    </citation>
    <scope>NUCLEOTIDE SEQUENCE</scope>
    <source>
        <strain evidence="2">SC-2020</strain>
    </source>
</reference>
<keyword evidence="1" id="KW-1133">Transmembrane helix</keyword>
<keyword evidence="1" id="KW-0472">Membrane</keyword>
<evidence type="ECO:0000313" key="2">
    <source>
        <dbReference type="EMBL" id="KAJ6952275.1"/>
    </source>
</evidence>
<evidence type="ECO:0008006" key="4">
    <source>
        <dbReference type="Google" id="ProtNLM"/>
    </source>
</evidence>
<evidence type="ECO:0000313" key="3">
    <source>
        <dbReference type="Proteomes" id="UP001164929"/>
    </source>
</evidence>
<proteinExistence type="predicted"/>
<comment type="caution">
    <text evidence="2">The sequence shown here is derived from an EMBL/GenBank/DDBJ whole genome shotgun (WGS) entry which is preliminary data.</text>
</comment>
<feature type="transmembrane region" description="Helical" evidence="1">
    <location>
        <begin position="48"/>
        <end position="70"/>
    </location>
</feature>
<dbReference type="EMBL" id="JAQIZT010000019">
    <property type="protein sequence ID" value="KAJ6952275.1"/>
    <property type="molecule type" value="Genomic_DNA"/>
</dbReference>
<organism evidence="2 3">
    <name type="scientific">Populus alba x Populus x berolinensis</name>
    <dbReference type="NCBI Taxonomy" id="444605"/>
    <lineage>
        <taxon>Eukaryota</taxon>
        <taxon>Viridiplantae</taxon>
        <taxon>Streptophyta</taxon>
        <taxon>Embryophyta</taxon>
        <taxon>Tracheophyta</taxon>
        <taxon>Spermatophyta</taxon>
        <taxon>Magnoliopsida</taxon>
        <taxon>eudicotyledons</taxon>
        <taxon>Gunneridae</taxon>
        <taxon>Pentapetalae</taxon>
        <taxon>rosids</taxon>
        <taxon>fabids</taxon>
        <taxon>Malpighiales</taxon>
        <taxon>Salicaceae</taxon>
        <taxon>Saliceae</taxon>
        <taxon>Populus</taxon>
    </lineage>
</organism>
<dbReference type="AlphaFoldDB" id="A0AAD6L8E9"/>
<accession>A0AAD6L8E9</accession>
<name>A0AAD6L8E9_9ROSI</name>
<gene>
    <name evidence="2" type="ORF">NC653_041428</name>
</gene>
<protein>
    <recommendedName>
        <fullName evidence="4">Transmembrane protein</fullName>
    </recommendedName>
</protein>
<dbReference type="Proteomes" id="UP001164929">
    <property type="component" value="Chromosome 19"/>
</dbReference>